<dbReference type="InterPro" id="IPR051052">
    <property type="entry name" value="Diverse_substrate_MTase"/>
</dbReference>
<keyword evidence="6" id="KW-1185">Reference proteome</keyword>
<evidence type="ECO:0000313" key="6">
    <source>
        <dbReference type="Proteomes" id="UP000245768"/>
    </source>
</evidence>
<dbReference type="SUPFAM" id="SSF53335">
    <property type="entry name" value="S-adenosyl-L-methionine-dependent methyltransferases"/>
    <property type="match status" value="1"/>
</dbReference>
<dbReference type="GO" id="GO:0032259">
    <property type="term" value="P:methylation"/>
    <property type="evidence" value="ECO:0007669"/>
    <property type="project" value="UniProtKB-KW"/>
</dbReference>
<dbReference type="OrthoDB" id="10027013at2759"/>
<dbReference type="Pfam" id="PF08241">
    <property type="entry name" value="Methyltransf_11"/>
    <property type="match status" value="1"/>
</dbReference>
<dbReference type="Proteomes" id="UP000245768">
    <property type="component" value="Unassembled WGS sequence"/>
</dbReference>
<name>A0A316YKJ9_9BASI</name>
<dbReference type="RefSeq" id="XP_025376356.1">
    <property type="nucleotide sequence ID" value="XM_025525133.1"/>
</dbReference>
<dbReference type="Gene3D" id="3.40.50.150">
    <property type="entry name" value="Vaccinia Virus protein VP39"/>
    <property type="match status" value="1"/>
</dbReference>
<reference evidence="5 6" key="1">
    <citation type="journal article" date="2018" name="Mol. Biol. Evol.">
        <title>Broad Genomic Sampling Reveals a Smut Pathogenic Ancestry of the Fungal Clade Ustilaginomycotina.</title>
        <authorList>
            <person name="Kijpornyongpan T."/>
            <person name="Mondo S.J."/>
            <person name="Barry K."/>
            <person name="Sandor L."/>
            <person name="Lee J."/>
            <person name="Lipzen A."/>
            <person name="Pangilinan J."/>
            <person name="LaButti K."/>
            <person name="Hainaut M."/>
            <person name="Henrissat B."/>
            <person name="Grigoriev I.V."/>
            <person name="Spatafora J.W."/>
            <person name="Aime M.C."/>
        </authorList>
    </citation>
    <scope>NUCLEOTIDE SEQUENCE [LARGE SCALE GENOMIC DNA]</scope>
    <source>
        <strain evidence="5 6">MCA 4198</strain>
    </source>
</reference>
<keyword evidence="3 5" id="KW-0808">Transferase</keyword>
<accession>A0A316YKJ9</accession>
<keyword evidence="2 5" id="KW-0489">Methyltransferase</keyword>
<dbReference type="GO" id="GO:0008757">
    <property type="term" value="F:S-adenosylmethionine-dependent methyltransferase activity"/>
    <property type="evidence" value="ECO:0007669"/>
    <property type="project" value="InterPro"/>
</dbReference>
<dbReference type="STRING" id="215250.A0A316YKJ9"/>
<dbReference type="InterPro" id="IPR013216">
    <property type="entry name" value="Methyltransf_11"/>
</dbReference>
<gene>
    <name evidence="5" type="ORF">FA10DRAFT_302529</name>
</gene>
<dbReference type="GeneID" id="37047049"/>
<organism evidence="5 6">
    <name type="scientific">Acaromyces ingoldii</name>
    <dbReference type="NCBI Taxonomy" id="215250"/>
    <lineage>
        <taxon>Eukaryota</taxon>
        <taxon>Fungi</taxon>
        <taxon>Dikarya</taxon>
        <taxon>Basidiomycota</taxon>
        <taxon>Ustilaginomycotina</taxon>
        <taxon>Exobasidiomycetes</taxon>
        <taxon>Exobasidiales</taxon>
        <taxon>Cryptobasidiaceae</taxon>
        <taxon>Acaromyces</taxon>
    </lineage>
</organism>
<feature type="domain" description="Methyltransferase type 11" evidence="4">
    <location>
        <begin position="58"/>
        <end position="168"/>
    </location>
</feature>
<dbReference type="InterPro" id="IPR029063">
    <property type="entry name" value="SAM-dependent_MTases_sf"/>
</dbReference>
<dbReference type="PANTHER" id="PTHR44942">
    <property type="entry name" value="METHYLTRANSF_11 DOMAIN-CONTAINING PROTEIN"/>
    <property type="match status" value="1"/>
</dbReference>
<dbReference type="EMBL" id="KZ819637">
    <property type="protein sequence ID" value="PWN89158.1"/>
    <property type="molecule type" value="Genomic_DNA"/>
</dbReference>
<dbReference type="InParanoid" id="A0A316YKJ9"/>
<dbReference type="PANTHER" id="PTHR44942:SF4">
    <property type="entry name" value="METHYLTRANSFERASE TYPE 11 DOMAIN-CONTAINING PROTEIN"/>
    <property type="match status" value="1"/>
</dbReference>
<evidence type="ECO:0000256" key="2">
    <source>
        <dbReference type="ARBA" id="ARBA00022603"/>
    </source>
</evidence>
<protein>
    <submittedName>
        <fullName evidence="5">S-adenosyl-L-methionine-dependent methyltransferase</fullName>
    </submittedName>
</protein>
<evidence type="ECO:0000256" key="3">
    <source>
        <dbReference type="ARBA" id="ARBA00022679"/>
    </source>
</evidence>
<proteinExistence type="inferred from homology"/>
<evidence type="ECO:0000259" key="4">
    <source>
        <dbReference type="Pfam" id="PF08241"/>
    </source>
</evidence>
<comment type="similarity">
    <text evidence="1">Belongs to the methyltransferase superfamily.</text>
</comment>
<dbReference type="CDD" id="cd02440">
    <property type="entry name" value="AdoMet_MTases"/>
    <property type="match status" value="1"/>
</dbReference>
<evidence type="ECO:0000256" key="1">
    <source>
        <dbReference type="ARBA" id="ARBA00008361"/>
    </source>
</evidence>
<evidence type="ECO:0000313" key="5">
    <source>
        <dbReference type="EMBL" id="PWN89158.1"/>
    </source>
</evidence>
<dbReference type="AlphaFoldDB" id="A0A316YKJ9"/>
<sequence>MAAFASSGFDAERYFSSRPTYSQKIFDLIYAYHDLHRGSSGDRDKPAAAVAGGYDTALDLGCGPGQLSHPLLARFRHVIGMDPSAKMLEQARSVREPWKVFAGGQRPPEAHTIEFRQGTGEQTGLENHSVDLVTAGVAAHLFDWFAEPDGQRVWRDLARIMRPHASVCFFGYYCGHVRDAKMARFNELMVRVFSDEDKLGPYYRDEGQREAPAGFVKTFYDPMPHPSGPQWVQEATTHLKLEVDPSLERQTTPSSEPVPAWVKDVLGDEARSPMVMRKPLRFRLGLFRTASGYTKFLEAHPDQVPLVAKNEDACQKWAEEARWAQARLTAAQQLDKDESAVNDDEARQYLVDWDKEVDFYFPLAVLLCKRSSQ</sequence>